<gene>
    <name evidence="1" type="ORF">G1C95_1248</name>
</gene>
<name>A0A7Y0ERM0_9BIFI</name>
<keyword evidence="2" id="KW-1185">Reference proteome</keyword>
<organism evidence="1 2">
    <name type="scientific">Bifidobacterium oedipodis</name>
    <dbReference type="NCBI Taxonomy" id="2675322"/>
    <lineage>
        <taxon>Bacteria</taxon>
        <taxon>Bacillati</taxon>
        <taxon>Actinomycetota</taxon>
        <taxon>Actinomycetes</taxon>
        <taxon>Bifidobacteriales</taxon>
        <taxon>Bifidobacteriaceae</taxon>
        <taxon>Bifidobacterium</taxon>
    </lineage>
</organism>
<accession>A0A7Y0ERM0</accession>
<protein>
    <submittedName>
        <fullName evidence="1">Uncharacterized protein</fullName>
    </submittedName>
</protein>
<sequence>MCGRWEPMRPVRVRIRAIFIDCTGMYRRVAYTNVPVYWVRICRLLFTGPYT</sequence>
<evidence type="ECO:0000313" key="1">
    <source>
        <dbReference type="EMBL" id="NMM94061.1"/>
    </source>
</evidence>
<evidence type="ECO:0000313" key="2">
    <source>
        <dbReference type="Proteomes" id="UP000532194"/>
    </source>
</evidence>
<dbReference type="AlphaFoldDB" id="A0A7Y0ERM0"/>
<dbReference type="EMBL" id="JAAIII010000003">
    <property type="protein sequence ID" value="NMM94061.1"/>
    <property type="molecule type" value="Genomic_DNA"/>
</dbReference>
<reference evidence="1 2" key="1">
    <citation type="submission" date="2020-02" db="EMBL/GenBank/DDBJ databases">
        <title>Characterization of phylogenetic diversity of novel bifidobacterial species isolated in Czech ZOOs.</title>
        <authorList>
            <person name="Lugli G.A."/>
            <person name="Vera N.B."/>
            <person name="Ventura M."/>
        </authorList>
    </citation>
    <scope>NUCLEOTIDE SEQUENCE [LARGE SCALE GENOMIC DNA]</scope>
    <source>
        <strain evidence="1 2">DSM 109957</strain>
    </source>
</reference>
<proteinExistence type="predicted"/>
<dbReference type="Proteomes" id="UP000532194">
    <property type="component" value="Unassembled WGS sequence"/>
</dbReference>
<comment type="caution">
    <text evidence="1">The sequence shown here is derived from an EMBL/GenBank/DDBJ whole genome shotgun (WGS) entry which is preliminary data.</text>
</comment>